<dbReference type="KEGG" id="ato:CIW82_10110"/>
<accession>A0A291PHY0</accession>
<evidence type="ECO:0000313" key="3">
    <source>
        <dbReference type="Proteomes" id="UP000220394"/>
    </source>
</evidence>
<evidence type="ECO:0000259" key="1">
    <source>
        <dbReference type="Pfam" id="PF13276"/>
    </source>
</evidence>
<name>A0A291PHY0_9PROT</name>
<sequence>MDQPLYSLWRPSEVRLQAICRRRTRAAADLGIGKSKLVHWVSQYRTSDLQYLYCRPISSGRTSTYAWIFKPVCQRQRTDLKILVHIREHFVLSNSTYGRPRMAMELKKAKLDVGKCRVRWLIKLNGIRPVRTRRHRVTRPV</sequence>
<feature type="domain" description="HTH-like" evidence="1">
    <location>
        <begin position="80"/>
        <end position="135"/>
    </location>
</feature>
<proteinExistence type="predicted"/>
<reference evidence="2 3" key="1">
    <citation type="submission" date="2017-08" db="EMBL/GenBank/DDBJ databases">
        <title>Complete Genome Sequence of Acetobacter tropicalis Oregon-R-modENCODE STRAIN BDGP1, an acetic acid bacterium isolated from Drosophila melanogaster gut.</title>
        <authorList>
            <person name="Wan K.H."/>
            <person name="Yu C."/>
            <person name="Park S."/>
            <person name="Hammonds A.S."/>
            <person name="Booth B.W."/>
            <person name="Celniker S.E."/>
        </authorList>
    </citation>
    <scope>NUCLEOTIDE SEQUENCE [LARGE SCALE GENOMIC DNA]</scope>
    <source>
        <strain evidence="2 3">BDGP1</strain>
    </source>
</reference>
<dbReference type="AlphaFoldDB" id="A0A291PHY0"/>
<evidence type="ECO:0000313" key="2">
    <source>
        <dbReference type="EMBL" id="ATJ90987.1"/>
    </source>
</evidence>
<protein>
    <recommendedName>
        <fullName evidence="1">HTH-like domain-containing protein</fullName>
    </recommendedName>
</protein>
<dbReference type="Proteomes" id="UP000220394">
    <property type="component" value="Chromosome"/>
</dbReference>
<dbReference type="InterPro" id="IPR025948">
    <property type="entry name" value="HTH-like_dom"/>
</dbReference>
<gene>
    <name evidence="2" type="ORF">CIW82_10110</name>
</gene>
<organism evidence="2 3">
    <name type="scientific">Acetobacter tropicalis</name>
    <dbReference type="NCBI Taxonomy" id="104102"/>
    <lineage>
        <taxon>Bacteria</taxon>
        <taxon>Pseudomonadati</taxon>
        <taxon>Pseudomonadota</taxon>
        <taxon>Alphaproteobacteria</taxon>
        <taxon>Acetobacterales</taxon>
        <taxon>Acetobacteraceae</taxon>
        <taxon>Acetobacter</taxon>
    </lineage>
</organism>
<dbReference type="EMBL" id="CP022699">
    <property type="protein sequence ID" value="ATJ90987.1"/>
    <property type="molecule type" value="Genomic_DNA"/>
</dbReference>
<dbReference type="Pfam" id="PF13276">
    <property type="entry name" value="HTH_21"/>
    <property type="match status" value="1"/>
</dbReference>